<comment type="similarity">
    <text evidence="2">Belongs to the cytochrome ubiquinol oxidase subunit 1 family.</text>
</comment>
<evidence type="ECO:0000256" key="2">
    <source>
        <dbReference type="ARBA" id="ARBA00009819"/>
    </source>
</evidence>
<evidence type="ECO:0000256" key="11">
    <source>
        <dbReference type="ARBA" id="ARBA00023136"/>
    </source>
</evidence>
<evidence type="ECO:0000313" key="13">
    <source>
        <dbReference type="EMBL" id="XFO72273.1"/>
    </source>
</evidence>
<dbReference type="Proteomes" id="UP000216052">
    <property type="component" value="Chromosome"/>
</dbReference>
<evidence type="ECO:0000256" key="10">
    <source>
        <dbReference type="ARBA" id="ARBA00023004"/>
    </source>
</evidence>
<keyword evidence="10" id="KW-0408">Iron</keyword>
<sequence length="95" mass="11100">MDKLFLARLQFASTLTYHFWFVSLTLGLSIFIALMETIYVCTGRKKFKTMAKFWGKLFLINYTVGILTGLVQEFEFGMNWAEFSRFVGYVFSSFS</sequence>
<evidence type="ECO:0000256" key="9">
    <source>
        <dbReference type="ARBA" id="ARBA00022989"/>
    </source>
</evidence>
<dbReference type="Pfam" id="PF01654">
    <property type="entry name" value="Cyt_bd_oxida_I"/>
    <property type="match status" value="1"/>
</dbReference>
<evidence type="ECO:0000256" key="6">
    <source>
        <dbReference type="ARBA" id="ARBA00022692"/>
    </source>
</evidence>
<keyword evidence="6 12" id="KW-0812">Transmembrane</keyword>
<feature type="transmembrane region" description="Helical" evidence="12">
    <location>
        <begin position="20"/>
        <end position="41"/>
    </location>
</feature>
<keyword evidence="5" id="KW-0349">Heme</keyword>
<keyword evidence="7" id="KW-0479">Metal-binding</keyword>
<gene>
    <name evidence="13" type="primary">cydA_2</name>
    <name evidence="13" type="ORF">SPACI_023190</name>
</gene>
<name>A0ABZ3J2B0_SPOA4</name>
<evidence type="ECO:0000313" key="14">
    <source>
        <dbReference type="Proteomes" id="UP000216052"/>
    </source>
</evidence>
<keyword evidence="8" id="KW-0249">Electron transport</keyword>
<feature type="transmembrane region" description="Helical" evidence="12">
    <location>
        <begin position="53"/>
        <end position="71"/>
    </location>
</feature>
<organism evidence="13 14">
    <name type="scientific">Sporomusa acidovorans (strain ATCC 49682 / DSM 3132 / Mol)</name>
    <dbReference type="NCBI Taxonomy" id="1123286"/>
    <lineage>
        <taxon>Bacteria</taxon>
        <taxon>Bacillati</taxon>
        <taxon>Bacillota</taxon>
        <taxon>Negativicutes</taxon>
        <taxon>Selenomonadales</taxon>
        <taxon>Sporomusaceae</taxon>
        <taxon>Sporomusa</taxon>
    </lineage>
</organism>
<dbReference type="EMBL" id="CP155571">
    <property type="protein sequence ID" value="XFO72273.1"/>
    <property type="molecule type" value="Genomic_DNA"/>
</dbReference>
<keyword evidence="14" id="KW-1185">Reference proteome</keyword>
<protein>
    <submittedName>
        <fullName evidence="13">Cytochrome bd-I ubiquinol oxidase subunit 1</fullName>
    </submittedName>
</protein>
<evidence type="ECO:0000256" key="8">
    <source>
        <dbReference type="ARBA" id="ARBA00022982"/>
    </source>
</evidence>
<accession>A0ABZ3J2B0</accession>
<dbReference type="PANTHER" id="PTHR30365">
    <property type="entry name" value="CYTOCHROME D UBIQUINOL OXIDASE"/>
    <property type="match status" value="1"/>
</dbReference>
<evidence type="ECO:0000256" key="12">
    <source>
        <dbReference type="SAM" id="Phobius"/>
    </source>
</evidence>
<proteinExistence type="inferred from homology"/>
<keyword evidence="9 12" id="KW-1133">Transmembrane helix</keyword>
<keyword evidence="3" id="KW-0813">Transport</keyword>
<evidence type="ECO:0000256" key="4">
    <source>
        <dbReference type="ARBA" id="ARBA00022475"/>
    </source>
</evidence>
<dbReference type="InterPro" id="IPR002585">
    <property type="entry name" value="Cyt-d_ubiquinol_oxidase_su_1"/>
</dbReference>
<evidence type="ECO:0000256" key="7">
    <source>
        <dbReference type="ARBA" id="ARBA00022723"/>
    </source>
</evidence>
<reference evidence="13" key="1">
    <citation type="submission" date="2024-05" db="EMBL/GenBank/DDBJ databases">
        <title>Isolation and characterization of Sporomusa carbonis sp. nov., a carboxydotrophic hydrogenogen in the genus of Sporomusa isolated from a charcoal burning pile.</title>
        <authorList>
            <person name="Boeer T."/>
            <person name="Rosenbaum F."/>
            <person name="Eysell L."/>
            <person name="Mueller V."/>
            <person name="Daniel R."/>
            <person name="Poehlein A."/>
        </authorList>
    </citation>
    <scope>NUCLEOTIDE SEQUENCE [LARGE SCALE GENOMIC DNA]</scope>
    <source>
        <strain evidence="13">DSM 3132</strain>
    </source>
</reference>
<comment type="subcellular location">
    <subcellularLocation>
        <location evidence="1">Cell membrane</location>
        <topology evidence="1">Multi-pass membrane protein</topology>
    </subcellularLocation>
</comment>
<evidence type="ECO:0000256" key="1">
    <source>
        <dbReference type="ARBA" id="ARBA00004651"/>
    </source>
</evidence>
<evidence type="ECO:0000256" key="3">
    <source>
        <dbReference type="ARBA" id="ARBA00022448"/>
    </source>
</evidence>
<keyword evidence="11 12" id="KW-0472">Membrane</keyword>
<evidence type="ECO:0000256" key="5">
    <source>
        <dbReference type="ARBA" id="ARBA00022617"/>
    </source>
</evidence>
<dbReference type="PANTHER" id="PTHR30365:SF15">
    <property type="entry name" value="CYTOCHROME BD UBIQUINOL OXIDASE SUBUNIT 1"/>
    <property type="match status" value="1"/>
</dbReference>
<keyword evidence="4" id="KW-1003">Cell membrane</keyword>